<feature type="transmembrane region" description="Helical" evidence="1">
    <location>
        <begin position="24"/>
        <end position="44"/>
    </location>
</feature>
<name>F7NLM0_9FIRM</name>
<keyword evidence="1" id="KW-0472">Membrane</keyword>
<dbReference type="AlphaFoldDB" id="F7NLM0"/>
<reference evidence="2 3" key="1">
    <citation type="journal article" date="2011" name="EMBO J.">
        <title>Structural diversity of bacterial flagellar motors.</title>
        <authorList>
            <person name="Chen S."/>
            <person name="Beeby M."/>
            <person name="Murphy G.E."/>
            <person name="Leadbetter J.R."/>
            <person name="Hendrixson D.R."/>
            <person name="Briegel A."/>
            <person name="Li Z."/>
            <person name="Shi J."/>
            <person name="Tocheva E.I."/>
            <person name="Muller A."/>
            <person name="Dobro M.J."/>
            <person name="Jensen G.J."/>
        </authorList>
    </citation>
    <scope>NUCLEOTIDE SEQUENCE [LARGE SCALE GENOMIC DNA]</scope>
    <source>
        <strain evidence="2 3">DSM 6540</strain>
    </source>
</reference>
<keyword evidence="1" id="KW-1133">Transmembrane helix</keyword>
<gene>
    <name evidence="2" type="ORF">ALO_14972</name>
</gene>
<evidence type="ECO:0000313" key="3">
    <source>
        <dbReference type="Proteomes" id="UP000003240"/>
    </source>
</evidence>
<keyword evidence="3" id="KW-1185">Reference proteome</keyword>
<keyword evidence="1" id="KW-0812">Transmembrane</keyword>
<accession>F7NLM0</accession>
<protein>
    <submittedName>
        <fullName evidence="2">Uncharacterized protein</fullName>
    </submittedName>
</protein>
<organism evidence="2 3">
    <name type="scientific">Acetonema longum DSM 6540</name>
    <dbReference type="NCBI Taxonomy" id="1009370"/>
    <lineage>
        <taxon>Bacteria</taxon>
        <taxon>Bacillati</taxon>
        <taxon>Bacillota</taxon>
        <taxon>Negativicutes</taxon>
        <taxon>Acetonemataceae</taxon>
        <taxon>Acetonema</taxon>
    </lineage>
</organism>
<comment type="caution">
    <text evidence="2">The sequence shown here is derived from an EMBL/GenBank/DDBJ whole genome shotgun (WGS) entry which is preliminary data.</text>
</comment>
<evidence type="ECO:0000313" key="2">
    <source>
        <dbReference type="EMBL" id="EGO63042.1"/>
    </source>
</evidence>
<dbReference type="EMBL" id="AFGF01000143">
    <property type="protein sequence ID" value="EGO63042.1"/>
    <property type="molecule type" value="Genomic_DNA"/>
</dbReference>
<proteinExistence type="predicted"/>
<sequence>MDADILEQKKDFINDMQEGKYGKAISLGVSALANALIILLICTLKFMHLQGINPENFDKKLTEYHNMISKLHEIEARTWDTEVKGIYQDIVLK</sequence>
<dbReference type="Proteomes" id="UP000003240">
    <property type="component" value="Unassembled WGS sequence"/>
</dbReference>
<evidence type="ECO:0000256" key="1">
    <source>
        <dbReference type="SAM" id="Phobius"/>
    </source>
</evidence>